<feature type="domain" description="Tryptophan synthase beta chain-like PALP" evidence="13">
    <location>
        <begin position="56"/>
        <end position="380"/>
    </location>
</feature>
<dbReference type="OrthoDB" id="9766131at2"/>
<dbReference type="GO" id="GO:0004834">
    <property type="term" value="F:tryptophan synthase activity"/>
    <property type="evidence" value="ECO:0007669"/>
    <property type="project" value="UniProtKB-UniRule"/>
</dbReference>
<evidence type="ECO:0000313" key="17">
    <source>
        <dbReference type="Proteomes" id="UP000321547"/>
    </source>
</evidence>
<dbReference type="PROSITE" id="PS00168">
    <property type="entry name" value="TRP_SYNTHASE_BETA"/>
    <property type="match status" value="1"/>
</dbReference>
<protein>
    <recommendedName>
        <fullName evidence="12">Tryptophan synthase beta chain</fullName>
        <ecNumber evidence="12">4.2.1.20</ecNumber>
    </recommendedName>
</protein>
<proteinExistence type="inferred from homology"/>
<dbReference type="PIRSF" id="PIRSF001413">
    <property type="entry name" value="Trp_syn_beta"/>
    <property type="match status" value="1"/>
</dbReference>
<keyword evidence="7 12" id="KW-0822">Tryptophan biosynthesis</keyword>
<evidence type="ECO:0000256" key="6">
    <source>
        <dbReference type="ARBA" id="ARBA00022605"/>
    </source>
</evidence>
<feature type="modified residue" description="N6-(pyridoxal phosphate)lysine" evidence="12">
    <location>
        <position position="90"/>
    </location>
</feature>
<evidence type="ECO:0000259" key="13">
    <source>
        <dbReference type="Pfam" id="PF00291"/>
    </source>
</evidence>
<dbReference type="GO" id="GO:0005737">
    <property type="term" value="C:cytoplasm"/>
    <property type="evidence" value="ECO:0007669"/>
    <property type="project" value="TreeGrafter"/>
</dbReference>
<dbReference type="RefSeq" id="WP_089833142.1">
    <property type="nucleotide sequence ID" value="NZ_BJWI01000034.1"/>
</dbReference>
<dbReference type="InterPro" id="IPR006654">
    <property type="entry name" value="Trp_synth_beta"/>
</dbReference>
<evidence type="ECO:0000256" key="5">
    <source>
        <dbReference type="ARBA" id="ARBA00011270"/>
    </source>
</evidence>
<dbReference type="CDD" id="cd06446">
    <property type="entry name" value="Trp-synth_B"/>
    <property type="match status" value="1"/>
</dbReference>
<organism evidence="15 16">
    <name type="scientific">Halolactibacillus halophilus</name>
    <dbReference type="NCBI Taxonomy" id="306540"/>
    <lineage>
        <taxon>Bacteria</taxon>
        <taxon>Bacillati</taxon>
        <taxon>Bacillota</taxon>
        <taxon>Bacilli</taxon>
        <taxon>Bacillales</taxon>
        <taxon>Bacillaceae</taxon>
        <taxon>Halolactibacillus</taxon>
    </lineage>
</organism>
<comment type="catalytic activity">
    <reaction evidence="11 12">
        <text>(1S,2R)-1-C-(indol-3-yl)glycerol 3-phosphate + L-serine = D-glyceraldehyde 3-phosphate + L-tryptophan + H2O</text>
        <dbReference type="Rhea" id="RHEA:10532"/>
        <dbReference type="ChEBI" id="CHEBI:15377"/>
        <dbReference type="ChEBI" id="CHEBI:33384"/>
        <dbReference type="ChEBI" id="CHEBI:57912"/>
        <dbReference type="ChEBI" id="CHEBI:58866"/>
        <dbReference type="ChEBI" id="CHEBI:59776"/>
        <dbReference type="EC" id="4.2.1.20"/>
    </reaction>
</comment>
<dbReference type="STRING" id="306540.SAMN05421839_13320"/>
<comment type="subunit">
    <text evidence="5 12">Tetramer of two alpha and two beta chains.</text>
</comment>
<dbReference type="HAMAP" id="MF_00133">
    <property type="entry name" value="Trp_synth_beta"/>
    <property type="match status" value="1"/>
</dbReference>
<evidence type="ECO:0000256" key="9">
    <source>
        <dbReference type="ARBA" id="ARBA00023141"/>
    </source>
</evidence>
<keyword evidence="6 12" id="KW-0028">Amino-acid biosynthesis</keyword>
<dbReference type="NCBIfam" id="TIGR00263">
    <property type="entry name" value="trpB"/>
    <property type="match status" value="1"/>
</dbReference>
<evidence type="ECO:0000256" key="4">
    <source>
        <dbReference type="ARBA" id="ARBA00009982"/>
    </source>
</evidence>
<dbReference type="Pfam" id="PF00291">
    <property type="entry name" value="PALP"/>
    <property type="match status" value="1"/>
</dbReference>
<evidence type="ECO:0000313" key="16">
    <source>
        <dbReference type="Proteomes" id="UP000242243"/>
    </source>
</evidence>
<evidence type="ECO:0000313" key="14">
    <source>
        <dbReference type="EMBL" id="GEM02369.1"/>
    </source>
</evidence>
<dbReference type="Gene3D" id="3.40.50.1100">
    <property type="match status" value="2"/>
</dbReference>
<dbReference type="FunFam" id="3.40.50.1100:FF:000004">
    <property type="entry name" value="Tryptophan synthase beta chain"/>
    <property type="match status" value="1"/>
</dbReference>
<dbReference type="Proteomes" id="UP000242243">
    <property type="component" value="Unassembled WGS sequence"/>
</dbReference>
<dbReference type="SUPFAM" id="SSF53686">
    <property type="entry name" value="Tryptophan synthase beta subunit-like PLP-dependent enzymes"/>
    <property type="match status" value="1"/>
</dbReference>
<evidence type="ECO:0000256" key="3">
    <source>
        <dbReference type="ARBA" id="ARBA00004733"/>
    </source>
</evidence>
<reference evidence="14 17" key="2">
    <citation type="submission" date="2019-07" db="EMBL/GenBank/DDBJ databases">
        <title>Whole genome shotgun sequence of Halolactibacillus halophilus NBRC 100868.</title>
        <authorList>
            <person name="Hosoyama A."/>
            <person name="Uohara A."/>
            <person name="Ohji S."/>
            <person name="Ichikawa N."/>
        </authorList>
    </citation>
    <scope>NUCLEOTIDE SEQUENCE [LARGE SCALE GENOMIC DNA]</scope>
    <source>
        <strain evidence="14 17">NBRC 100868</strain>
    </source>
</reference>
<accession>A0A1I5RQY4</accession>
<dbReference type="InterPro" id="IPR023026">
    <property type="entry name" value="Trp_synth_beta/beta-like"/>
</dbReference>
<sequence length="399" mass="43088">MYQQPNESGHFGQFGGRFVPETLMPAVLELEAAYNEVKDDPDFLKTFHYYLADYVGRETPLYYAERLTEKLGGAKIYLKREDLNHTGAHKINNALGQALLTKHMGKKKVVAETGAGQHGVATATACALLGLDCVVFMGAEDIKRQKLNVFRMELLGAKVEAVHHGSATLKDAVNEALRYWVSHVEDTHYIIGSVVGPHPFPQIVRDFQSMIGRETKQQFKEKTGTLPDALIACIGGGSNAMGMFYPFVDDTSVKMYGVEAGGHGVETGKHAATLTGGSVGVLHGTMTYLLQDGDGQITEADSISAGLDYPGIGPEHAHLKDINRVEYVSATDKDALFGLKLLSETEGIIPALESAHAIGYLPELAQSMGKDQSIVVCLSGRGDKDVETVKAVLGGQNHE</sequence>
<reference evidence="15 16" key="1">
    <citation type="submission" date="2016-10" db="EMBL/GenBank/DDBJ databases">
        <authorList>
            <person name="de Groot N.N."/>
        </authorList>
    </citation>
    <scope>NUCLEOTIDE SEQUENCE [LARGE SCALE GENOMIC DNA]</scope>
    <source>
        <strain evidence="15 16">DSM 17073</strain>
    </source>
</reference>
<keyword evidence="9 12" id="KW-0057">Aromatic amino acid biosynthesis</keyword>
<comment type="function">
    <text evidence="2 12">The beta subunit is responsible for the synthesis of L-tryptophan from indole and L-serine.</text>
</comment>
<dbReference type="FunFam" id="3.40.50.1100:FF:000001">
    <property type="entry name" value="Tryptophan synthase beta chain"/>
    <property type="match status" value="1"/>
</dbReference>
<dbReference type="PANTHER" id="PTHR48077">
    <property type="entry name" value="TRYPTOPHAN SYNTHASE-RELATED"/>
    <property type="match status" value="1"/>
</dbReference>
<dbReference type="AlphaFoldDB" id="A0A1I5RQY4"/>
<keyword evidence="10 12" id="KW-0456">Lyase</keyword>
<dbReference type="EMBL" id="FOXC01000033">
    <property type="protein sequence ID" value="SFP60925.1"/>
    <property type="molecule type" value="Genomic_DNA"/>
</dbReference>
<evidence type="ECO:0000256" key="8">
    <source>
        <dbReference type="ARBA" id="ARBA00022898"/>
    </source>
</evidence>
<evidence type="ECO:0000256" key="1">
    <source>
        <dbReference type="ARBA" id="ARBA00001933"/>
    </source>
</evidence>
<gene>
    <name evidence="12 14" type="primary">trpB</name>
    <name evidence="14" type="ORF">HHA03_19010</name>
    <name evidence="15" type="ORF">SAMN05421839_13320</name>
</gene>
<dbReference type="EC" id="4.2.1.20" evidence="12"/>
<comment type="pathway">
    <text evidence="3 12">Amino-acid biosynthesis; L-tryptophan biosynthesis; L-tryptophan from chorismate: step 5/5.</text>
</comment>
<evidence type="ECO:0000313" key="15">
    <source>
        <dbReference type="EMBL" id="SFP60925.1"/>
    </source>
</evidence>
<comment type="cofactor">
    <cofactor evidence="1 12">
        <name>pyridoxal 5'-phosphate</name>
        <dbReference type="ChEBI" id="CHEBI:597326"/>
    </cofactor>
</comment>
<dbReference type="EMBL" id="BJWI01000034">
    <property type="protein sequence ID" value="GEM02369.1"/>
    <property type="molecule type" value="Genomic_DNA"/>
</dbReference>
<keyword evidence="17" id="KW-1185">Reference proteome</keyword>
<evidence type="ECO:0000256" key="11">
    <source>
        <dbReference type="ARBA" id="ARBA00049047"/>
    </source>
</evidence>
<dbReference type="PANTHER" id="PTHR48077:SF3">
    <property type="entry name" value="TRYPTOPHAN SYNTHASE"/>
    <property type="match status" value="1"/>
</dbReference>
<keyword evidence="8 12" id="KW-0663">Pyridoxal phosphate</keyword>
<dbReference type="UniPathway" id="UPA00035">
    <property type="reaction ID" value="UER00044"/>
</dbReference>
<comment type="similarity">
    <text evidence="4 12">Belongs to the TrpB family.</text>
</comment>
<dbReference type="InterPro" id="IPR036052">
    <property type="entry name" value="TrpB-like_PALP_sf"/>
</dbReference>
<dbReference type="InterPro" id="IPR001926">
    <property type="entry name" value="TrpB-like_PALP"/>
</dbReference>
<dbReference type="InterPro" id="IPR006653">
    <property type="entry name" value="Trp_synth_b_CS"/>
</dbReference>
<name>A0A1I5RQY4_9BACI</name>
<evidence type="ECO:0000256" key="10">
    <source>
        <dbReference type="ARBA" id="ARBA00023239"/>
    </source>
</evidence>
<evidence type="ECO:0000256" key="2">
    <source>
        <dbReference type="ARBA" id="ARBA00002786"/>
    </source>
</evidence>
<evidence type="ECO:0000256" key="7">
    <source>
        <dbReference type="ARBA" id="ARBA00022822"/>
    </source>
</evidence>
<dbReference type="Proteomes" id="UP000321547">
    <property type="component" value="Unassembled WGS sequence"/>
</dbReference>
<evidence type="ECO:0000256" key="12">
    <source>
        <dbReference type="HAMAP-Rule" id="MF_00133"/>
    </source>
</evidence>